<evidence type="ECO:0000256" key="6">
    <source>
        <dbReference type="ARBA" id="ARBA00022667"/>
    </source>
</evidence>
<dbReference type="InterPro" id="IPR032675">
    <property type="entry name" value="LRR_dom_sf"/>
</dbReference>
<keyword evidence="9" id="KW-0611">Plant defense</keyword>
<dbReference type="InterPro" id="IPR002182">
    <property type="entry name" value="NB-ARC"/>
</dbReference>
<evidence type="ECO:0000256" key="10">
    <source>
        <dbReference type="ARBA" id="ARBA00022840"/>
    </source>
</evidence>
<feature type="domain" description="Disease resistance protein winged helix" evidence="12">
    <location>
        <begin position="167"/>
        <end position="231"/>
    </location>
</feature>
<keyword evidence="7" id="KW-0677">Repeat</keyword>
<proteinExistence type="inferred from homology"/>
<dbReference type="PANTHER" id="PTHR23155">
    <property type="entry name" value="DISEASE RESISTANCE PROTEIN RP"/>
    <property type="match status" value="1"/>
</dbReference>
<dbReference type="GO" id="GO:0043531">
    <property type="term" value="F:ADP binding"/>
    <property type="evidence" value="ECO:0007669"/>
    <property type="project" value="InterPro"/>
</dbReference>
<dbReference type="Gene3D" id="3.80.10.10">
    <property type="entry name" value="Ribonuclease Inhibitor"/>
    <property type="match status" value="1"/>
</dbReference>
<evidence type="ECO:0000313" key="13">
    <source>
        <dbReference type="EMBL" id="CAI9105997.1"/>
    </source>
</evidence>
<dbReference type="Gene3D" id="1.10.8.430">
    <property type="entry name" value="Helical domain of apoptotic protease-activating factors"/>
    <property type="match status" value="1"/>
</dbReference>
<dbReference type="InterPro" id="IPR027417">
    <property type="entry name" value="P-loop_NTPase"/>
</dbReference>
<feature type="domain" description="NB-ARC" evidence="11">
    <location>
        <begin position="2"/>
        <end position="81"/>
    </location>
</feature>
<dbReference type="Pfam" id="PF00931">
    <property type="entry name" value="NB-ARC"/>
    <property type="match status" value="1"/>
</dbReference>
<dbReference type="GO" id="GO:0005737">
    <property type="term" value="C:cytoplasm"/>
    <property type="evidence" value="ECO:0007669"/>
    <property type="project" value="UniProtKB-SubCell"/>
</dbReference>
<name>A0AAV1DDP4_OLDCO</name>
<evidence type="ECO:0000256" key="3">
    <source>
        <dbReference type="ARBA" id="ARBA00008894"/>
    </source>
</evidence>
<evidence type="ECO:0000256" key="8">
    <source>
        <dbReference type="ARBA" id="ARBA00022741"/>
    </source>
</evidence>
<dbReference type="InterPro" id="IPR042197">
    <property type="entry name" value="Apaf_helical"/>
</dbReference>
<dbReference type="Proteomes" id="UP001161247">
    <property type="component" value="Chromosome 5"/>
</dbReference>
<evidence type="ECO:0000256" key="2">
    <source>
        <dbReference type="ARBA" id="ARBA00004496"/>
    </source>
</evidence>
<evidence type="ECO:0000256" key="1">
    <source>
        <dbReference type="ARBA" id="ARBA00002074"/>
    </source>
</evidence>
<dbReference type="PANTHER" id="PTHR23155:SF1152">
    <property type="entry name" value="AAA+ ATPASE DOMAIN-CONTAINING PROTEIN"/>
    <property type="match status" value="1"/>
</dbReference>
<keyword evidence="10" id="KW-0067">ATP-binding</keyword>
<dbReference type="GO" id="GO:0009626">
    <property type="term" value="P:plant-type hypersensitive response"/>
    <property type="evidence" value="ECO:0007669"/>
    <property type="project" value="UniProtKB-KW"/>
</dbReference>
<dbReference type="Gene3D" id="1.10.10.10">
    <property type="entry name" value="Winged helix-like DNA-binding domain superfamily/Winged helix DNA-binding domain"/>
    <property type="match status" value="1"/>
</dbReference>
<dbReference type="Pfam" id="PF23559">
    <property type="entry name" value="WHD_DRP"/>
    <property type="match status" value="1"/>
</dbReference>
<evidence type="ECO:0000259" key="12">
    <source>
        <dbReference type="Pfam" id="PF23559"/>
    </source>
</evidence>
<protein>
    <submittedName>
        <fullName evidence="13">OLC1v1005045C1</fullName>
    </submittedName>
</protein>
<evidence type="ECO:0000256" key="9">
    <source>
        <dbReference type="ARBA" id="ARBA00022821"/>
    </source>
</evidence>
<dbReference type="EMBL" id="OX459122">
    <property type="protein sequence ID" value="CAI9105997.1"/>
    <property type="molecule type" value="Genomic_DNA"/>
</dbReference>
<evidence type="ECO:0000313" key="14">
    <source>
        <dbReference type="Proteomes" id="UP001161247"/>
    </source>
</evidence>
<comment type="similarity">
    <text evidence="3">Belongs to the disease resistance NB-LRR family.</text>
</comment>
<dbReference type="InterPro" id="IPR058922">
    <property type="entry name" value="WHD_DRP"/>
</dbReference>
<gene>
    <name evidence="13" type="ORF">OLC1_LOCUS14582</name>
</gene>
<organism evidence="13 14">
    <name type="scientific">Oldenlandia corymbosa var. corymbosa</name>
    <dbReference type="NCBI Taxonomy" id="529605"/>
    <lineage>
        <taxon>Eukaryota</taxon>
        <taxon>Viridiplantae</taxon>
        <taxon>Streptophyta</taxon>
        <taxon>Embryophyta</taxon>
        <taxon>Tracheophyta</taxon>
        <taxon>Spermatophyta</taxon>
        <taxon>Magnoliopsida</taxon>
        <taxon>eudicotyledons</taxon>
        <taxon>Gunneridae</taxon>
        <taxon>Pentapetalae</taxon>
        <taxon>asterids</taxon>
        <taxon>lamiids</taxon>
        <taxon>Gentianales</taxon>
        <taxon>Rubiaceae</taxon>
        <taxon>Rubioideae</taxon>
        <taxon>Spermacoceae</taxon>
        <taxon>Hedyotis-Oldenlandia complex</taxon>
        <taxon>Oldenlandia</taxon>
    </lineage>
</organism>
<keyword evidence="6" id="KW-0381">Hypersensitive response</keyword>
<evidence type="ECO:0000256" key="7">
    <source>
        <dbReference type="ARBA" id="ARBA00022737"/>
    </source>
</evidence>
<dbReference type="SUPFAM" id="SSF52540">
    <property type="entry name" value="P-loop containing nucleoside triphosphate hydrolases"/>
    <property type="match status" value="1"/>
</dbReference>
<keyword evidence="8" id="KW-0547">Nucleotide-binding</keyword>
<reference evidence="13" key="1">
    <citation type="submission" date="2023-03" db="EMBL/GenBank/DDBJ databases">
        <authorList>
            <person name="Julca I."/>
        </authorList>
    </citation>
    <scope>NUCLEOTIDE SEQUENCE</scope>
</reference>
<comment type="subcellular location">
    <subcellularLocation>
        <location evidence="2">Cytoplasm</location>
    </subcellularLocation>
</comment>
<keyword evidence="4" id="KW-0963">Cytoplasm</keyword>
<accession>A0AAV1DDP4</accession>
<dbReference type="InterPro" id="IPR044974">
    <property type="entry name" value="Disease_R_plants"/>
</dbReference>
<dbReference type="Gene3D" id="3.40.50.300">
    <property type="entry name" value="P-loop containing nucleotide triphosphate hydrolases"/>
    <property type="match status" value="1"/>
</dbReference>
<evidence type="ECO:0000256" key="4">
    <source>
        <dbReference type="ARBA" id="ARBA00022490"/>
    </source>
</evidence>
<comment type="function">
    <text evidence="1">Confers resistance to late blight (Phytophthora infestans) races carrying the avirulence gene Avr1. Resistance proteins guard the plant against pathogens that contain an appropriate avirulence protein via an indirect interaction with this avirulence protein. That triggers a defense system including the hypersensitive response, which restricts the pathogen growth.</text>
</comment>
<keyword evidence="14" id="KW-1185">Reference proteome</keyword>
<dbReference type="SUPFAM" id="SSF52058">
    <property type="entry name" value="L domain-like"/>
    <property type="match status" value="1"/>
</dbReference>
<evidence type="ECO:0000256" key="5">
    <source>
        <dbReference type="ARBA" id="ARBA00022614"/>
    </source>
</evidence>
<dbReference type="AlphaFoldDB" id="A0AAV1DDP4"/>
<evidence type="ECO:0000259" key="11">
    <source>
        <dbReference type="Pfam" id="PF00931"/>
    </source>
</evidence>
<sequence>MRKYLIVFDGLWDFESWKYILSFLPNDEVGSRILITSRAMMELPTSTGTHIPYNHHCFRMSILNENQSWELLERKLFGKQSCPVELVEVGKQIARQCGGLPLAIVLIVGTILNNPNPESQDSWLCVMDDITSIVFANPESCLDIIGLSYKYLPPHLKACFLLMGGAFPAQCEIDVEKLSNLWRAEGFLDAVHNLPEIILKELMHRSLVSVGRISFVGKIKTCTLHDLVRQLCLREAQKENFLHVIEGNANGVGNAPALENQHHLIFNIEHCDNCIQMLPPLPHLQSFIWLSLGSGFIPGMVGLILSGFKWLRVLDIYFLPFDTFPRQILNLVNLRYLALNVTYVLDKSVSKLHKLETLLVYGPWSHSGNEGTPTLFLDISKMRCLLHVYTWVPSILRGNDFQALHLNLTDLSKITLHSSWLLFGCSPNLKKLGVFETNEDYRTGRVLRCFSDRGFQRLNQLDSLKCSFYKGKTEARSLNLSALPATLKKLTLTGSCLSWDQMKLLAGLPNLETLKLKNEAFIGPEWVQTDEVFPPLKQLLIDNAVLMMWQTGNDDEHFPRLERLVLSYCKFLQEIPLGSGQFSALGSIELHHCCESVEKSAREYEEYYGSPSISSRIGNQ</sequence>
<keyword evidence="5" id="KW-0433">Leucine-rich repeat</keyword>
<dbReference type="InterPro" id="IPR036388">
    <property type="entry name" value="WH-like_DNA-bd_sf"/>
</dbReference>